<dbReference type="EMBL" id="KN735592">
    <property type="protein sequence ID" value="KIH56537.1"/>
    <property type="molecule type" value="Genomic_DNA"/>
</dbReference>
<reference evidence="1 2" key="1">
    <citation type="submission" date="2013-12" db="EMBL/GenBank/DDBJ databases">
        <title>Draft genome of the parsitic nematode Ancylostoma duodenale.</title>
        <authorList>
            <person name="Mitreva M."/>
        </authorList>
    </citation>
    <scope>NUCLEOTIDE SEQUENCE [LARGE SCALE GENOMIC DNA]</scope>
    <source>
        <strain evidence="1 2">Zhejiang</strain>
    </source>
</reference>
<dbReference type="Proteomes" id="UP000054047">
    <property type="component" value="Unassembled WGS sequence"/>
</dbReference>
<sequence length="67" mass="7432">MESALTKYRSALVSHVKSSHPELDHEAVMTRILALLGALPYLECVQVRKISKCLKKWLPAARGPASM</sequence>
<name>A0A0C2D391_9BILA</name>
<keyword evidence="2" id="KW-1185">Reference proteome</keyword>
<proteinExistence type="predicted"/>
<gene>
    <name evidence="1" type="ORF">ANCDUO_13283</name>
</gene>
<accession>A0A0C2D391</accession>
<organism evidence="1 2">
    <name type="scientific">Ancylostoma duodenale</name>
    <dbReference type="NCBI Taxonomy" id="51022"/>
    <lineage>
        <taxon>Eukaryota</taxon>
        <taxon>Metazoa</taxon>
        <taxon>Ecdysozoa</taxon>
        <taxon>Nematoda</taxon>
        <taxon>Chromadorea</taxon>
        <taxon>Rhabditida</taxon>
        <taxon>Rhabditina</taxon>
        <taxon>Rhabditomorpha</taxon>
        <taxon>Strongyloidea</taxon>
        <taxon>Ancylostomatidae</taxon>
        <taxon>Ancylostomatinae</taxon>
        <taxon>Ancylostoma</taxon>
    </lineage>
</organism>
<evidence type="ECO:0000313" key="2">
    <source>
        <dbReference type="Proteomes" id="UP000054047"/>
    </source>
</evidence>
<dbReference type="AlphaFoldDB" id="A0A0C2D391"/>
<evidence type="ECO:0000313" key="1">
    <source>
        <dbReference type="EMBL" id="KIH56537.1"/>
    </source>
</evidence>
<dbReference type="OrthoDB" id="5807102at2759"/>
<protein>
    <submittedName>
        <fullName evidence="1">Uncharacterized protein</fullName>
    </submittedName>
</protein>